<dbReference type="PANTHER" id="PTHR34512">
    <property type="entry name" value="CELL SURFACE PROTEIN"/>
    <property type="match status" value="1"/>
</dbReference>
<sequence length="199" mass="20516">MYALSIADGSLEWTVDTGGSILSPAAVVDGTVFVGNGDSSLYALDAATGDPHWTTDLPASARTSPAIVDGTHYIGCGDGNLYALSPTDGSERWTFRAAGPVGGGPTVVDDTVYVQSHDVANGDRRWESNVGRFGGSPTVADGVLYVGTWEKELYALDGSDGSKRWSDDAEDAISGSVAVADGVFGFGDDYGNIVALAEP</sequence>
<reference evidence="2 3" key="1">
    <citation type="submission" date="2020-07" db="EMBL/GenBank/DDBJ databases">
        <authorList>
            <person name="Cui H."/>
        </authorList>
    </citation>
    <scope>NUCLEOTIDE SEQUENCE [LARGE SCALE GENOMIC DNA]</scope>
    <source>
        <strain evidence="2 3">YPL8</strain>
    </source>
</reference>
<dbReference type="InterPro" id="IPR018391">
    <property type="entry name" value="PQQ_b-propeller_rpt"/>
</dbReference>
<feature type="domain" description="Pyrrolo-quinoline quinone repeat" evidence="1">
    <location>
        <begin position="2"/>
        <end position="115"/>
    </location>
</feature>
<dbReference type="OrthoDB" id="8638at2157"/>
<name>A0A7D5H6C2_9EURY</name>
<dbReference type="SMART" id="SM00564">
    <property type="entry name" value="PQQ"/>
    <property type="match status" value="4"/>
</dbReference>
<dbReference type="KEGG" id="haly:HYG82_07025"/>
<protein>
    <submittedName>
        <fullName evidence="2">PQQ-like beta-propeller repeat protein</fullName>
    </submittedName>
</protein>
<dbReference type="AlphaFoldDB" id="A0A7D5H6C2"/>
<dbReference type="PANTHER" id="PTHR34512:SF30">
    <property type="entry name" value="OUTER MEMBRANE PROTEIN ASSEMBLY FACTOR BAMB"/>
    <property type="match status" value="1"/>
</dbReference>
<dbReference type="InterPro" id="IPR002372">
    <property type="entry name" value="PQQ_rpt_dom"/>
</dbReference>
<dbReference type="Proteomes" id="UP000509241">
    <property type="component" value="Chromosome"/>
</dbReference>
<evidence type="ECO:0000259" key="1">
    <source>
        <dbReference type="Pfam" id="PF13360"/>
    </source>
</evidence>
<dbReference type="SUPFAM" id="SSF50998">
    <property type="entry name" value="Quinoprotein alcohol dehydrogenase-like"/>
    <property type="match status" value="1"/>
</dbReference>
<gene>
    <name evidence="2" type="ORF">HYG82_07025</name>
</gene>
<keyword evidence="3" id="KW-1185">Reference proteome</keyword>
<evidence type="ECO:0000313" key="2">
    <source>
        <dbReference type="EMBL" id="QLG48615.1"/>
    </source>
</evidence>
<dbReference type="Gene3D" id="2.40.10.480">
    <property type="match status" value="1"/>
</dbReference>
<organism evidence="2 3">
    <name type="scientific">Natrinema halophilum</name>
    <dbReference type="NCBI Taxonomy" id="1699371"/>
    <lineage>
        <taxon>Archaea</taxon>
        <taxon>Methanobacteriati</taxon>
        <taxon>Methanobacteriota</taxon>
        <taxon>Stenosarchaea group</taxon>
        <taxon>Halobacteria</taxon>
        <taxon>Halobacteriales</taxon>
        <taxon>Natrialbaceae</taxon>
        <taxon>Natrinema</taxon>
    </lineage>
</organism>
<dbReference type="Pfam" id="PF13360">
    <property type="entry name" value="PQQ_2"/>
    <property type="match status" value="1"/>
</dbReference>
<evidence type="ECO:0000313" key="3">
    <source>
        <dbReference type="Proteomes" id="UP000509241"/>
    </source>
</evidence>
<dbReference type="Gene3D" id="2.40.128.630">
    <property type="match status" value="2"/>
</dbReference>
<proteinExistence type="predicted"/>
<accession>A0A7D5H6C2</accession>
<dbReference type="InterPro" id="IPR011047">
    <property type="entry name" value="Quinoprotein_ADH-like_sf"/>
</dbReference>
<dbReference type="EMBL" id="CP058601">
    <property type="protein sequence ID" value="QLG48615.1"/>
    <property type="molecule type" value="Genomic_DNA"/>
</dbReference>